<evidence type="ECO:0000313" key="2">
    <source>
        <dbReference type="EMBL" id="SEG82629.1"/>
    </source>
</evidence>
<dbReference type="EMBL" id="FNVQ01000005">
    <property type="protein sequence ID" value="SEG82629.1"/>
    <property type="molecule type" value="Genomic_DNA"/>
</dbReference>
<dbReference type="OrthoDB" id="9795746at2"/>
<dbReference type="RefSeq" id="WP_104005197.1">
    <property type="nucleotide sequence ID" value="NZ_FNVQ01000005.1"/>
</dbReference>
<dbReference type="InterPro" id="IPR001296">
    <property type="entry name" value="Glyco_trans_1"/>
</dbReference>
<organism evidence="2 3">
    <name type="scientific">Marinobacterium lutimaris</name>
    <dbReference type="NCBI Taxonomy" id="568106"/>
    <lineage>
        <taxon>Bacteria</taxon>
        <taxon>Pseudomonadati</taxon>
        <taxon>Pseudomonadota</taxon>
        <taxon>Gammaproteobacteria</taxon>
        <taxon>Oceanospirillales</taxon>
        <taxon>Oceanospirillaceae</taxon>
        <taxon>Marinobacterium</taxon>
    </lineage>
</organism>
<evidence type="ECO:0000313" key="3">
    <source>
        <dbReference type="Proteomes" id="UP000236745"/>
    </source>
</evidence>
<dbReference type="CDD" id="cd03811">
    <property type="entry name" value="GT4_GT28_WabH-like"/>
    <property type="match status" value="1"/>
</dbReference>
<dbReference type="SUPFAM" id="SSF53756">
    <property type="entry name" value="UDP-Glycosyltransferase/glycogen phosphorylase"/>
    <property type="match status" value="1"/>
</dbReference>
<name>A0A1H6DBN5_9GAMM</name>
<gene>
    <name evidence="2" type="ORF">SAMN05444390_105383</name>
</gene>
<dbReference type="PANTHER" id="PTHR12526:SF630">
    <property type="entry name" value="GLYCOSYLTRANSFERASE"/>
    <property type="match status" value="1"/>
</dbReference>
<dbReference type="Pfam" id="PF00534">
    <property type="entry name" value="Glycos_transf_1"/>
    <property type="match status" value="1"/>
</dbReference>
<accession>A0A1H6DBN5</accession>
<dbReference type="AlphaFoldDB" id="A0A1H6DBN5"/>
<keyword evidence="2" id="KW-0808">Transferase</keyword>
<sequence length="350" mass="39168">MTNSTIRTAQVLAGAENGGAENFFVRLVTGMHEHPDMQVKAFIRDHEHRVNALRQGGVETEGFRFGSPVDLIDRHRFRKALNAFEPDVVMSWMGRATAYTPNSKRYTLVSRLGHYYKLKYYQHCDYWVGNSKGICQHMIDGGFPAERVVHISNFADETPVTPIPRDSFDTPADKPIILSAGRLHVNKAFDVLLHSLTELPDVTLWLAGAGPEEANLKALCKQLGLESRVRFLGWRTDVTTLMASVDLFVCPSRHEGLGSIVLESWAHRCPIVATDSQGPGELITDGLSGLITPIDEAPALAKAIDRVLKSDDLRQQLIEDASRVYAEGHSKAYIVQRYAEFYEEIRHKRG</sequence>
<evidence type="ECO:0000259" key="1">
    <source>
        <dbReference type="Pfam" id="PF00534"/>
    </source>
</evidence>
<dbReference type="PANTHER" id="PTHR12526">
    <property type="entry name" value="GLYCOSYLTRANSFERASE"/>
    <property type="match status" value="1"/>
</dbReference>
<reference evidence="2 3" key="1">
    <citation type="submission" date="2016-10" db="EMBL/GenBank/DDBJ databases">
        <authorList>
            <person name="de Groot N.N."/>
        </authorList>
    </citation>
    <scope>NUCLEOTIDE SEQUENCE [LARGE SCALE GENOMIC DNA]</scope>
    <source>
        <strain evidence="2 3">DSM 22012</strain>
    </source>
</reference>
<dbReference type="Gene3D" id="3.40.50.2000">
    <property type="entry name" value="Glycogen Phosphorylase B"/>
    <property type="match status" value="2"/>
</dbReference>
<proteinExistence type="predicted"/>
<dbReference type="GO" id="GO:0016757">
    <property type="term" value="F:glycosyltransferase activity"/>
    <property type="evidence" value="ECO:0007669"/>
    <property type="project" value="InterPro"/>
</dbReference>
<dbReference type="Proteomes" id="UP000236745">
    <property type="component" value="Unassembled WGS sequence"/>
</dbReference>
<keyword evidence="3" id="KW-1185">Reference proteome</keyword>
<feature type="domain" description="Glycosyl transferase family 1" evidence="1">
    <location>
        <begin position="167"/>
        <end position="322"/>
    </location>
</feature>
<dbReference type="GO" id="GO:1901135">
    <property type="term" value="P:carbohydrate derivative metabolic process"/>
    <property type="evidence" value="ECO:0007669"/>
    <property type="project" value="UniProtKB-ARBA"/>
</dbReference>
<protein>
    <submittedName>
        <fullName evidence="2">Glycosyltransferase involved in cell wall bisynthesis</fullName>
    </submittedName>
</protein>